<reference evidence="5 6" key="1">
    <citation type="submission" date="2019-04" db="EMBL/GenBank/DDBJ databases">
        <title>A pseudo-fructophilic Leuconostoc citreum strain F192-5 isolated from peel of satsuma mandarin: the first report for isolation and characterization of strain-dependent fructophilic-like characteristics.</title>
        <authorList>
            <person name="Maeno S."/>
            <person name="Tanizawa Y."/>
            <person name="Kajikawa A."/>
            <person name="Kanesaki Y."/>
            <person name="Kubota E."/>
            <person name="Arita M."/>
            <person name="Leon D."/>
            <person name="Endo A."/>
        </authorList>
    </citation>
    <scope>NUCLEOTIDE SEQUENCE [LARGE SCALE GENOMIC DNA]</scope>
    <source>
        <strain evidence="5 6">F192-5</strain>
    </source>
</reference>
<proteinExistence type="inferred from homology"/>
<evidence type="ECO:0000313" key="6">
    <source>
        <dbReference type="Proteomes" id="UP000323274"/>
    </source>
</evidence>
<accession>A0A5A5U4E6</accession>
<name>A0A5A5U4E6_LEUCI</name>
<evidence type="ECO:0000256" key="2">
    <source>
        <dbReference type="ARBA" id="ARBA00023015"/>
    </source>
</evidence>
<sequence>MKTNEKTMTASEWEVMRIIWTLGEATSRQLIRILGQKNQWSPSTVKTLITRLQTKGYLADNGATRDRLFTPTIPEIEAMTATLTHTVQSMCAMCVGRSLIAVIDDTPLSQQDITNLQQLLRDKQSHAPQSIACDCMPTHGEDFK</sequence>
<dbReference type="InterPro" id="IPR014071">
    <property type="entry name" value="Cu_transp_CopY/TcrY"/>
</dbReference>
<dbReference type="Pfam" id="PF03965">
    <property type="entry name" value="Penicillinase_R"/>
    <property type="match status" value="1"/>
</dbReference>
<comment type="similarity">
    <text evidence="1">Belongs to the BlaI transcriptional regulatory family.</text>
</comment>
<dbReference type="AlphaFoldDB" id="A0A5A5U4E6"/>
<dbReference type="InterPro" id="IPR036390">
    <property type="entry name" value="WH_DNA-bd_sf"/>
</dbReference>
<protein>
    <submittedName>
        <fullName evidence="5">Uracil phosphoribosyltransferase</fullName>
    </submittedName>
</protein>
<evidence type="ECO:0000256" key="1">
    <source>
        <dbReference type="ARBA" id="ARBA00011046"/>
    </source>
</evidence>
<dbReference type="PIRSF" id="PIRSF019455">
    <property type="entry name" value="CopR_AtkY"/>
    <property type="match status" value="1"/>
</dbReference>
<evidence type="ECO:0000313" key="5">
    <source>
        <dbReference type="EMBL" id="GDZ84554.1"/>
    </source>
</evidence>
<keyword evidence="5" id="KW-0328">Glycosyltransferase</keyword>
<keyword evidence="5" id="KW-0808">Transferase</keyword>
<gene>
    <name evidence="5" type="ORF">LCIT_17960</name>
</gene>
<evidence type="ECO:0000256" key="3">
    <source>
        <dbReference type="ARBA" id="ARBA00023125"/>
    </source>
</evidence>
<keyword evidence="4" id="KW-0804">Transcription</keyword>
<dbReference type="InterPro" id="IPR005650">
    <property type="entry name" value="BlaI_family"/>
</dbReference>
<dbReference type="GO" id="GO:0003677">
    <property type="term" value="F:DNA binding"/>
    <property type="evidence" value="ECO:0007669"/>
    <property type="project" value="UniProtKB-KW"/>
</dbReference>
<dbReference type="EMBL" id="BJJW01000015">
    <property type="protein sequence ID" value="GDZ84554.1"/>
    <property type="molecule type" value="Genomic_DNA"/>
</dbReference>
<dbReference type="Proteomes" id="UP000323274">
    <property type="component" value="Unassembled WGS sequence"/>
</dbReference>
<dbReference type="RefSeq" id="WP_099044779.1">
    <property type="nucleotide sequence ID" value="NZ_BJJW01000015.1"/>
</dbReference>
<keyword evidence="2" id="KW-0805">Transcription regulation</keyword>
<evidence type="ECO:0000256" key="4">
    <source>
        <dbReference type="ARBA" id="ARBA00023163"/>
    </source>
</evidence>
<comment type="caution">
    <text evidence="5">The sequence shown here is derived from an EMBL/GenBank/DDBJ whole genome shotgun (WGS) entry which is preliminary data.</text>
</comment>
<dbReference type="InterPro" id="IPR036388">
    <property type="entry name" value="WH-like_DNA-bd_sf"/>
</dbReference>
<dbReference type="GO" id="GO:0045892">
    <property type="term" value="P:negative regulation of DNA-templated transcription"/>
    <property type="evidence" value="ECO:0007669"/>
    <property type="project" value="InterPro"/>
</dbReference>
<organism evidence="5 6">
    <name type="scientific">Leuconostoc citreum</name>
    <dbReference type="NCBI Taxonomy" id="33964"/>
    <lineage>
        <taxon>Bacteria</taxon>
        <taxon>Bacillati</taxon>
        <taxon>Bacillota</taxon>
        <taxon>Bacilli</taxon>
        <taxon>Lactobacillales</taxon>
        <taxon>Lactobacillaceae</taxon>
        <taxon>Leuconostoc</taxon>
    </lineage>
</organism>
<dbReference type="SUPFAM" id="SSF46785">
    <property type="entry name" value="Winged helix' DNA-binding domain"/>
    <property type="match status" value="1"/>
</dbReference>
<dbReference type="GO" id="GO:0016757">
    <property type="term" value="F:glycosyltransferase activity"/>
    <property type="evidence" value="ECO:0007669"/>
    <property type="project" value="UniProtKB-KW"/>
</dbReference>
<dbReference type="Gene3D" id="1.10.10.10">
    <property type="entry name" value="Winged helix-like DNA-binding domain superfamily/Winged helix DNA-binding domain"/>
    <property type="match status" value="1"/>
</dbReference>
<keyword evidence="3" id="KW-0238">DNA-binding</keyword>
<dbReference type="NCBIfam" id="TIGR02698">
    <property type="entry name" value="CopY_TcrY"/>
    <property type="match status" value="1"/>
</dbReference>